<dbReference type="InterPro" id="IPR027417">
    <property type="entry name" value="P-loop_NTPase"/>
</dbReference>
<keyword evidence="1" id="KW-0547">Nucleotide-binding</keyword>
<dbReference type="GO" id="GO:0043565">
    <property type="term" value="F:sequence-specific DNA binding"/>
    <property type="evidence" value="ECO:0007669"/>
    <property type="project" value="InterPro"/>
</dbReference>
<dbReference type="Gene3D" id="1.10.8.60">
    <property type="match status" value="1"/>
</dbReference>
<dbReference type="PRINTS" id="PR01590">
    <property type="entry name" value="HTHFIS"/>
</dbReference>
<dbReference type="Gene3D" id="1.10.10.60">
    <property type="entry name" value="Homeodomain-like"/>
    <property type="match status" value="1"/>
</dbReference>
<sequence length="544" mass="58626">MRPEQLDLPFVREPNLDCPLVAAAEPVLRQLADGLVDEPVSVILTSADGVILTRITASRRLNRTLDDVQLIPGYSYAEEFAGTNGIGTTLETRQPTLVTGAEHFADCLGQLACAGVPITHPMSGALVGALDLTGWVEDGGPLLATLAKSATAQIEGRLLAQASADQTALLNTYLKACRRSPQTGVLALGDDVVLVNRKLRVALDAQDQGALLEHAVDLSGAPATQRHIVALPSGQTARLSSVEDFGLGARRQMALFYVHLLEIPTSGSPALESIRILPGITGSSASWRRSCQQIARCAREQQWVTVSGETGSGRGSALKAVAIEHIPIRTRIFTVAELAGDSAALSALEQELGQDRFSVILRDIDLLGESRLRTVADLVQGREHAGWIGATIGGTDHNTDLDTLILPHFSHTVTMPALRHRIDDLHSLVPHLLRQLGRGADLSLSPAAMRQLCKYSWPGNVTELRQVLHDVVQRQRSGVVEVEQLPPMCRALSRHTLTQIEALERDAIVRSLEENHGNKKAAATALGISRATIYRKIKEFGIDI</sequence>
<dbReference type="AlphaFoldDB" id="A0A1B1K7N7"/>
<protein>
    <submittedName>
        <fullName evidence="6">Transcriptional regulator</fullName>
    </submittedName>
</protein>
<evidence type="ECO:0000256" key="1">
    <source>
        <dbReference type="ARBA" id="ARBA00022741"/>
    </source>
</evidence>
<feature type="domain" description="Sigma-54 factor interaction" evidence="5">
    <location>
        <begin position="412"/>
        <end position="473"/>
    </location>
</feature>
<dbReference type="PANTHER" id="PTHR32071">
    <property type="entry name" value="TRANSCRIPTIONAL REGULATORY PROTEIN"/>
    <property type="match status" value="1"/>
</dbReference>
<evidence type="ECO:0000256" key="4">
    <source>
        <dbReference type="ARBA" id="ARBA00023163"/>
    </source>
</evidence>
<dbReference type="SUPFAM" id="SSF46689">
    <property type="entry name" value="Homeodomain-like"/>
    <property type="match status" value="1"/>
</dbReference>
<dbReference type="GO" id="GO:0006355">
    <property type="term" value="P:regulation of DNA-templated transcription"/>
    <property type="evidence" value="ECO:0007669"/>
    <property type="project" value="InterPro"/>
</dbReference>
<dbReference type="Pfam" id="PF25601">
    <property type="entry name" value="AAA_lid_14"/>
    <property type="match status" value="1"/>
</dbReference>
<proteinExistence type="predicted"/>
<dbReference type="PANTHER" id="PTHR32071:SF122">
    <property type="entry name" value="SIGMA FACTOR"/>
    <property type="match status" value="1"/>
</dbReference>
<dbReference type="SUPFAM" id="SSF52540">
    <property type="entry name" value="P-loop containing nucleoside triphosphate hydrolases"/>
    <property type="match status" value="1"/>
</dbReference>
<dbReference type="InterPro" id="IPR002078">
    <property type="entry name" value="Sigma_54_int"/>
</dbReference>
<accession>A0A1B1K7N7</accession>
<dbReference type="InterPro" id="IPR029016">
    <property type="entry name" value="GAF-like_dom_sf"/>
</dbReference>
<evidence type="ECO:0000259" key="5">
    <source>
        <dbReference type="PROSITE" id="PS50045"/>
    </source>
</evidence>
<dbReference type="PATRIC" id="fig|37919.13.peg.4138"/>
<name>A0A1B1K7N7_RHOOP</name>
<gene>
    <name evidence="6" type="ORF">R1CP_19790</name>
</gene>
<dbReference type="Pfam" id="PF02954">
    <property type="entry name" value="HTH_8"/>
    <property type="match status" value="1"/>
</dbReference>
<evidence type="ECO:0000313" key="7">
    <source>
        <dbReference type="Proteomes" id="UP000186108"/>
    </source>
</evidence>
<dbReference type="Gene3D" id="3.30.450.40">
    <property type="match status" value="1"/>
</dbReference>
<keyword evidence="4" id="KW-0804">Transcription</keyword>
<dbReference type="GO" id="GO:0005524">
    <property type="term" value="F:ATP binding"/>
    <property type="evidence" value="ECO:0007669"/>
    <property type="project" value="UniProtKB-KW"/>
</dbReference>
<evidence type="ECO:0000256" key="2">
    <source>
        <dbReference type="ARBA" id="ARBA00022840"/>
    </source>
</evidence>
<keyword evidence="2" id="KW-0067">ATP-binding</keyword>
<evidence type="ECO:0000313" key="6">
    <source>
        <dbReference type="EMBL" id="ANS28640.1"/>
    </source>
</evidence>
<evidence type="ECO:0000256" key="3">
    <source>
        <dbReference type="ARBA" id="ARBA00023015"/>
    </source>
</evidence>
<dbReference type="Proteomes" id="UP000186108">
    <property type="component" value="Chromosome"/>
</dbReference>
<dbReference type="InterPro" id="IPR058031">
    <property type="entry name" value="AAA_lid_NorR"/>
</dbReference>
<reference evidence="6 7" key="1">
    <citation type="submission" date="2014-07" db="EMBL/GenBank/DDBJ databases">
        <authorList>
            <person name="Zhang J.E."/>
            <person name="Yang H."/>
            <person name="Guo J."/>
            <person name="Deng Z."/>
            <person name="Luo H."/>
            <person name="Luo M."/>
            <person name="Zhao B."/>
        </authorList>
    </citation>
    <scope>NUCLEOTIDE SEQUENCE [LARGE SCALE GENOMIC DNA]</scope>
    <source>
        <strain evidence="6 7">1CP</strain>
    </source>
</reference>
<dbReference type="InterPro" id="IPR002197">
    <property type="entry name" value="HTH_Fis"/>
</dbReference>
<keyword evidence="3" id="KW-0805">Transcription regulation</keyword>
<dbReference type="EMBL" id="CP009111">
    <property type="protein sequence ID" value="ANS28640.1"/>
    <property type="molecule type" value="Genomic_DNA"/>
</dbReference>
<organism evidence="6 7">
    <name type="scientific">Rhodococcus opacus</name>
    <name type="common">Nocardia opaca</name>
    <dbReference type="NCBI Taxonomy" id="37919"/>
    <lineage>
        <taxon>Bacteria</taxon>
        <taxon>Bacillati</taxon>
        <taxon>Actinomycetota</taxon>
        <taxon>Actinomycetes</taxon>
        <taxon>Mycobacteriales</taxon>
        <taxon>Nocardiaceae</taxon>
        <taxon>Rhodococcus</taxon>
    </lineage>
</organism>
<dbReference type="PROSITE" id="PS50045">
    <property type="entry name" value="SIGMA54_INTERACT_4"/>
    <property type="match status" value="1"/>
</dbReference>
<dbReference type="InterPro" id="IPR009057">
    <property type="entry name" value="Homeodomain-like_sf"/>
</dbReference>